<dbReference type="InterPro" id="IPR002934">
    <property type="entry name" value="Polymerase_NTP_transf_dom"/>
</dbReference>
<name>A0A8J3J4E0_9ACTN</name>
<keyword evidence="3" id="KW-1185">Reference proteome</keyword>
<dbReference type="RefSeq" id="WP_203654981.1">
    <property type="nucleotide sequence ID" value="NZ_BAAAZM010000002.1"/>
</dbReference>
<reference evidence="2" key="1">
    <citation type="submission" date="2021-01" db="EMBL/GenBank/DDBJ databases">
        <title>Whole genome shotgun sequence of Actinocatenispora rupis NBRC 107355.</title>
        <authorList>
            <person name="Komaki H."/>
            <person name="Tamura T."/>
        </authorList>
    </citation>
    <scope>NUCLEOTIDE SEQUENCE</scope>
    <source>
        <strain evidence="2">NBRC 107355</strain>
    </source>
</reference>
<evidence type="ECO:0000313" key="3">
    <source>
        <dbReference type="Proteomes" id="UP000612808"/>
    </source>
</evidence>
<dbReference type="CDD" id="cd05403">
    <property type="entry name" value="NT_KNTase_like"/>
    <property type="match status" value="1"/>
</dbReference>
<dbReference type="AlphaFoldDB" id="A0A8J3J4E0"/>
<proteinExistence type="predicted"/>
<dbReference type="EMBL" id="BOMB01000004">
    <property type="protein sequence ID" value="GID09927.1"/>
    <property type="molecule type" value="Genomic_DNA"/>
</dbReference>
<sequence length="260" mass="29112">MATLPVDGLLRRARDWAERDDRVAALIVHGSVAQGRADAWSDLDLVVVARPGARDALWAEHAAIAARILDGAPAWTQQPTWQRPFRYQAWRADLVELDLTLDEGDAVPWRSLAVGFVAPVDRTGVADRLRTALADRPHDDELDVPAIHGGTWVWLKWLAGRLRHGHCWFVRHGLDDTLNTRVLPLLGATPYEMERVLDEADQRRLRAAYPVSTEATELARALRATAELYDLAVDRWAERTGEQRPASPLEPAIRARLADL</sequence>
<comment type="caution">
    <text evidence="2">The sequence shown here is derived from an EMBL/GenBank/DDBJ whole genome shotgun (WGS) entry which is preliminary data.</text>
</comment>
<feature type="domain" description="Polymerase nucleotidyl transferase" evidence="1">
    <location>
        <begin position="17"/>
        <end position="54"/>
    </location>
</feature>
<dbReference type="InterPro" id="IPR043519">
    <property type="entry name" value="NT_sf"/>
</dbReference>
<organism evidence="2 3">
    <name type="scientific">Actinocatenispora rupis</name>
    <dbReference type="NCBI Taxonomy" id="519421"/>
    <lineage>
        <taxon>Bacteria</taxon>
        <taxon>Bacillati</taxon>
        <taxon>Actinomycetota</taxon>
        <taxon>Actinomycetes</taxon>
        <taxon>Micromonosporales</taxon>
        <taxon>Micromonosporaceae</taxon>
        <taxon>Actinocatenispora</taxon>
    </lineage>
</organism>
<dbReference type="GO" id="GO:0016779">
    <property type="term" value="F:nucleotidyltransferase activity"/>
    <property type="evidence" value="ECO:0007669"/>
    <property type="project" value="InterPro"/>
</dbReference>
<dbReference type="Pfam" id="PF01909">
    <property type="entry name" value="NTP_transf_2"/>
    <property type="match status" value="1"/>
</dbReference>
<evidence type="ECO:0000259" key="1">
    <source>
        <dbReference type="Pfam" id="PF01909"/>
    </source>
</evidence>
<accession>A0A8J3J4E0</accession>
<protein>
    <recommendedName>
        <fullName evidence="1">Polymerase nucleotidyl transferase domain-containing protein</fullName>
    </recommendedName>
</protein>
<dbReference type="SUPFAM" id="SSF81301">
    <property type="entry name" value="Nucleotidyltransferase"/>
    <property type="match status" value="1"/>
</dbReference>
<evidence type="ECO:0000313" key="2">
    <source>
        <dbReference type="EMBL" id="GID09927.1"/>
    </source>
</evidence>
<dbReference type="Proteomes" id="UP000612808">
    <property type="component" value="Unassembled WGS sequence"/>
</dbReference>
<gene>
    <name evidence="2" type="ORF">Aru02nite_08160</name>
</gene>
<dbReference type="Gene3D" id="3.30.460.10">
    <property type="entry name" value="Beta Polymerase, domain 2"/>
    <property type="match status" value="1"/>
</dbReference>